<dbReference type="InterPro" id="IPR036249">
    <property type="entry name" value="Thioredoxin-like_sf"/>
</dbReference>
<dbReference type="GO" id="GO:0004364">
    <property type="term" value="F:glutathione transferase activity"/>
    <property type="evidence" value="ECO:0007669"/>
    <property type="project" value="InterPro"/>
</dbReference>
<proteinExistence type="predicted"/>
<dbReference type="GO" id="GO:0005737">
    <property type="term" value="C:cytoplasm"/>
    <property type="evidence" value="ECO:0007669"/>
    <property type="project" value="TreeGrafter"/>
</dbReference>
<dbReference type="CDD" id="cd03190">
    <property type="entry name" value="GST_C_Omega_like"/>
    <property type="match status" value="1"/>
</dbReference>
<dbReference type="AlphaFoldDB" id="M9RJH0"/>
<sequence length="422" mass="47498">MWFSIVLSAQPTEPSNWYSSIKKRRAKKRANCTASLKPSKRSCKGTSRMKKNWRCRSFCTIVYADKQEIYVTKTSVEESQKDAVARRAKGEFVRGVSGFRSILSEDPDFPAEPGRYHLFVAFNCPWCHRVTLARNVLGLQNSITMDVAFPSRTTEDDPIASNRWEFNPTRVASFTGSTLPECTFETATGQSFRLAKQIYDAEGSDEASVPILYDKKTKRIVANESAEIIRMLNAQAGALGSSIANSSRSDLYPLGDQNIALRQDIDTLNDQIYVGINNGAYKAGFSSDQAVYAAAFKNYFETLGALEARLASDDRPFLTGDSFTEADLRLFPTLYRHDPVYYLRMKLNGARILDYPHLWRWLCRVYALQGVAESNSLVHCRQGYFGRSWNNVVPLGPFHPMPYPEAYAHPDLAVQADETTSV</sequence>
<dbReference type="SUPFAM" id="SSF52833">
    <property type="entry name" value="Thioredoxin-like"/>
    <property type="match status" value="1"/>
</dbReference>
<dbReference type="Gene3D" id="3.40.30.10">
    <property type="entry name" value="Glutaredoxin"/>
    <property type="match status" value="1"/>
</dbReference>
<name>M9RJH0_9RHOB</name>
<protein>
    <recommendedName>
        <fullName evidence="1">GST C-terminal domain-containing protein</fullName>
    </recommendedName>
</protein>
<organism evidence="2 3">
    <name type="scientific">Octadecabacter arcticus 238</name>
    <dbReference type="NCBI Taxonomy" id="391616"/>
    <lineage>
        <taxon>Bacteria</taxon>
        <taxon>Pseudomonadati</taxon>
        <taxon>Pseudomonadota</taxon>
        <taxon>Alphaproteobacteria</taxon>
        <taxon>Rhodobacterales</taxon>
        <taxon>Roseobacteraceae</taxon>
        <taxon>Octadecabacter</taxon>
    </lineage>
</organism>
<keyword evidence="3" id="KW-1185">Reference proteome</keyword>
<gene>
    <name evidence="2" type="ORF">OA238_c18140</name>
</gene>
<dbReference type="InterPro" id="IPR036282">
    <property type="entry name" value="Glutathione-S-Trfase_C_sf"/>
</dbReference>
<dbReference type="eggNOG" id="COG0435">
    <property type="taxonomic scope" value="Bacteria"/>
</dbReference>
<dbReference type="KEGG" id="oar:OA238_c18140"/>
<dbReference type="Gene3D" id="1.20.1050.10">
    <property type="match status" value="1"/>
</dbReference>
<feature type="domain" description="GST C-terminal" evidence="1">
    <location>
        <begin position="258"/>
        <end position="395"/>
    </location>
</feature>
<dbReference type="Pfam" id="PF13410">
    <property type="entry name" value="GST_C_2"/>
    <property type="match status" value="1"/>
</dbReference>
<dbReference type="Pfam" id="PF13409">
    <property type="entry name" value="GST_N_2"/>
    <property type="match status" value="1"/>
</dbReference>
<evidence type="ECO:0000313" key="3">
    <source>
        <dbReference type="Proteomes" id="UP000004688"/>
    </source>
</evidence>
<dbReference type="HOGENOM" id="CLU_037263_1_0_5"/>
<dbReference type="InterPro" id="IPR016639">
    <property type="entry name" value="GST_Omega/GSH"/>
</dbReference>
<dbReference type="PANTHER" id="PTHR32419:SF6">
    <property type="entry name" value="GLUTATHIONE S-TRANSFERASE OMEGA-LIKE 1-RELATED"/>
    <property type="match status" value="1"/>
</dbReference>
<dbReference type="InterPro" id="IPR047047">
    <property type="entry name" value="GST_Omega-like_C"/>
</dbReference>
<dbReference type="InterPro" id="IPR010987">
    <property type="entry name" value="Glutathione-S-Trfase_C-like"/>
</dbReference>
<dbReference type="EMBL" id="CP003742">
    <property type="protein sequence ID" value="AGI71923.1"/>
    <property type="molecule type" value="Genomic_DNA"/>
</dbReference>
<reference evidence="2 3" key="1">
    <citation type="journal article" date="2013" name="PLoS ONE">
        <title>Poles Apart: Arctic and Antarctic Octadecabacter strains Share High Genome Plasticity and a New Type of Xanthorhodopsin.</title>
        <authorList>
            <person name="Vollmers J."/>
            <person name="Voget S."/>
            <person name="Dietrich S."/>
            <person name="Gollnow K."/>
            <person name="Smits M."/>
            <person name="Meyer K."/>
            <person name="Brinkhoff T."/>
            <person name="Simon M."/>
            <person name="Daniel R."/>
        </authorList>
    </citation>
    <scope>NUCLEOTIDE SEQUENCE [LARGE SCALE GENOMIC DNA]</scope>
    <source>
        <strain evidence="2 3">238</strain>
    </source>
</reference>
<dbReference type="PANTHER" id="PTHR32419">
    <property type="entry name" value="GLUTATHIONYL-HYDROQUINONE REDUCTASE"/>
    <property type="match status" value="1"/>
</dbReference>
<dbReference type="InterPro" id="IPR004045">
    <property type="entry name" value="Glutathione_S-Trfase_N"/>
</dbReference>
<dbReference type="PROSITE" id="PS50405">
    <property type="entry name" value="GST_CTER"/>
    <property type="match status" value="1"/>
</dbReference>
<evidence type="ECO:0000313" key="2">
    <source>
        <dbReference type="EMBL" id="AGI71923.1"/>
    </source>
</evidence>
<dbReference type="SUPFAM" id="SSF47616">
    <property type="entry name" value="GST C-terminal domain-like"/>
    <property type="match status" value="1"/>
</dbReference>
<dbReference type="Proteomes" id="UP000004688">
    <property type="component" value="Chromosome"/>
</dbReference>
<accession>M9RJH0</accession>
<evidence type="ECO:0000259" key="1">
    <source>
        <dbReference type="PROSITE" id="PS50405"/>
    </source>
</evidence>